<evidence type="ECO:0000313" key="3">
    <source>
        <dbReference type="EMBL" id="KAJ3053221.1"/>
    </source>
</evidence>
<keyword evidence="2" id="KW-0677">Repeat</keyword>
<keyword evidence="1" id="KW-0433">Leucine-rich repeat</keyword>
<dbReference type="InterPro" id="IPR032675">
    <property type="entry name" value="LRR_dom_sf"/>
</dbReference>
<evidence type="ECO:0000313" key="4">
    <source>
        <dbReference type="Proteomes" id="UP001212841"/>
    </source>
</evidence>
<organism evidence="3 4">
    <name type="scientific">Rhizophlyctis rosea</name>
    <dbReference type="NCBI Taxonomy" id="64517"/>
    <lineage>
        <taxon>Eukaryota</taxon>
        <taxon>Fungi</taxon>
        <taxon>Fungi incertae sedis</taxon>
        <taxon>Chytridiomycota</taxon>
        <taxon>Chytridiomycota incertae sedis</taxon>
        <taxon>Chytridiomycetes</taxon>
        <taxon>Rhizophlyctidales</taxon>
        <taxon>Rhizophlyctidaceae</taxon>
        <taxon>Rhizophlyctis</taxon>
    </lineage>
</organism>
<dbReference type="InterPro" id="IPR025875">
    <property type="entry name" value="Leu-rich_rpt_4"/>
</dbReference>
<dbReference type="Gene3D" id="3.80.10.10">
    <property type="entry name" value="Ribonuclease Inhibitor"/>
    <property type="match status" value="2"/>
</dbReference>
<dbReference type="PROSITE" id="PS51450">
    <property type="entry name" value="LRR"/>
    <property type="match status" value="4"/>
</dbReference>
<evidence type="ECO:0000256" key="2">
    <source>
        <dbReference type="ARBA" id="ARBA00022737"/>
    </source>
</evidence>
<dbReference type="Pfam" id="PF12799">
    <property type="entry name" value="LRR_4"/>
    <property type="match status" value="1"/>
</dbReference>
<dbReference type="Proteomes" id="UP001212841">
    <property type="component" value="Unassembled WGS sequence"/>
</dbReference>
<evidence type="ECO:0008006" key="5">
    <source>
        <dbReference type="Google" id="ProtNLM"/>
    </source>
</evidence>
<evidence type="ECO:0000256" key="1">
    <source>
        <dbReference type="ARBA" id="ARBA00022614"/>
    </source>
</evidence>
<dbReference type="PANTHER" id="PTHR46652:SF3">
    <property type="entry name" value="LEUCINE-RICH REPEAT-CONTAINING PROTEIN 9"/>
    <property type="match status" value="1"/>
</dbReference>
<dbReference type="CDD" id="cd21340">
    <property type="entry name" value="PPP1R42"/>
    <property type="match status" value="1"/>
</dbReference>
<comment type="caution">
    <text evidence="3">The sequence shown here is derived from an EMBL/GenBank/DDBJ whole genome shotgun (WGS) entry which is preliminary data.</text>
</comment>
<dbReference type="EMBL" id="JADGJD010000226">
    <property type="protein sequence ID" value="KAJ3053221.1"/>
    <property type="molecule type" value="Genomic_DNA"/>
</dbReference>
<keyword evidence="4" id="KW-1185">Reference proteome</keyword>
<dbReference type="InterPro" id="IPR050836">
    <property type="entry name" value="SDS22/Internalin_LRR"/>
</dbReference>
<dbReference type="SUPFAM" id="SSF52058">
    <property type="entry name" value="L domain-like"/>
    <property type="match status" value="1"/>
</dbReference>
<proteinExistence type="predicted"/>
<name>A0AAD5X721_9FUNG</name>
<dbReference type="InterPro" id="IPR001611">
    <property type="entry name" value="Leu-rich_rpt"/>
</dbReference>
<sequence>MKLTLEVLRLGSTQKPNRGESDEAFLKRTTHISVSGKGIDKMENLKLCKRLTVLYLYDNQIPSINNLEACRNLTRLYLQNNSIEEISGLDCGLNRLELLHLGGNKISRVAGLEHLPSLRQLHLDKQKLDPGVSVELDASTMERLAPTLTDLTLSENTLASIAPLTSLTELERLDLGNTNVINVDEMSTLVLCCPKLTSFNIAGCPIGPRDYIMLRQKLILAGPALVSLNDKEITDNERVYVQNMAQARSRRQSLASTSSKLGEKSDQLDFQCKWDQKEGEVPLPHLPPYASQYRDMILHQLAVADSERTTTARAAEK</sequence>
<dbReference type="SMART" id="SM00365">
    <property type="entry name" value="LRR_SD22"/>
    <property type="match status" value="4"/>
</dbReference>
<reference evidence="3" key="1">
    <citation type="submission" date="2020-05" db="EMBL/GenBank/DDBJ databases">
        <title>Phylogenomic resolution of chytrid fungi.</title>
        <authorList>
            <person name="Stajich J.E."/>
            <person name="Amses K."/>
            <person name="Simmons R."/>
            <person name="Seto K."/>
            <person name="Myers J."/>
            <person name="Bonds A."/>
            <person name="Quandt C.A."/>
            <person name="Barry K."/>
            <person name="Liu P."/>
            <person name="Grigoriev I."/>
            <person name="Longcore J.E."/>
            <person name="James T.Y."/>
        </authorList>
    </citation>
    <scope>NUCLEOTIDE SEQUENCE</scope>
    <source>
        <strain evidence="3">JEL0318</strain>
    </source>
</reference>
<protein>
    <recommendedName>
        <fullName evidence="5">Leucine-rich repeat-containing protein 67</fullName>
    </recommendedName>
</protein>
<dbReference type="PANTHER" id="PTHR46652">
    <property type="entry name" value="LEUCINE-RICH REPEAT AND IQ DOMAIN-CONTAINING PROTEIN 1-RELATED"/>
    <property type="match status" value="1"/>
</dbReference>
<gene>
    <name evidence="3" type="ORF">HK097_004773</name>
</gene>
<dbReference type="AlphaFoldDB" id="A0AAD5X721"/>
<accession>A0AAD5X721</accession>